<dbReference type="PROSITE" id="PS00065">
    <property type="entry name" value="D_2_HYDROXYACID_DH_1"/>
    <property type="match status" value="1"/>
</dbReference>
<keyword evidence="8" id="KW-0520">NAD</keyword>
<feature type="domain" description="ACT" evidence="13">
    <location>
        <begin position="315"/>
        <end position="388"/>
    </location>
</feature>
<dbReference type="InterPro" id="IPR036291">
    <property type="entry name" value="NAD(P)-bd_dom_sf"/>
</dbReference>
<gene>
    <name evidence="14" type="ORF">FC50_GL002049</name>
</gene>
<evidence type="ECO:0000256" key="9">
    <source>
        <dbReference type="ARBA" id="ARBA00030455"/>
    </source>
</evidence>
<dbReference type="Gene3D" id="3.40.50.720">
    <property type="entry name" value="NAD(P)-binding Rossmann-like Domain"/>
    <property type="match status" value="2"/>
</dbReference>
<dbReference type="OrthoDB" id="9805416at2"/>
<evidence type="ECO:0000256" key="5">
    <source>
        <dbReference type="ARBA" id="ARBA00013143"/>
    </source>
</evidence>
<comment type="catalytic activity">
    <reaction evidence="10">
        <text>(R)-2-hydroxyglutarate + NAD(+) = 2-oxoglutarate + NADH + H(+)</text>
        <dbReference type="Rhea" id="RHEA:49612"/>
        <dbReference type="ChEBI" id="CHEBI:15378"/>
        <dbReference type="ChEBI" id="CHEBI:15801"/>
        <dbReference type="ChEBI" id="CHEBI:16810"/>
        <dbReference type="ChEBI" id="CHEBI:57540"/>
        <dbReference type="ChEBI" id="CHEBI:57945"/>
        <dbReference type="EC" id="1.1.1.399"/>
    </reaction>
</comment>
<dbReference type="EC" id="1.1.1.399" evidence="4"/>
<name>A0A0R1TTY3_9LACO</name>
<dbReference type="RefSeq" id="WP_054651035.1">
    <property type="nucleotide sequence ID" value="NZ_AZFJ01000059.1"/>
</dbReference>
<dbReference type="SUPFAM" id="SSF51735">
    <property type="entry name" value="NAD(P)-binding Rossmann-fold domains"/>
    <property type="match status" value="1"/>
</dbReference>
<dbReference type="EC" id="1.1.1.95" evidence="5"/>
<evidence type="ECO:0000313" key="15">
    <source>
        <dbReference type="Proteomes" id="UP000051922"/>
    </source>
</evidence>
<dbReference type="PANTHER" id="PTHR42938:SF47">
    <property type="entry name" value="HYDROXYPYRUVATE REDUCTASE"/>
    <property type="match status" value="1"/>
</dbReference>
<dbReference type="CDD" id="cd12174">
    <property type="entry name" value="PGDH_like_3"/>
    <property type="match status" value="1"/>
</dbReference>
<dbReference type="PROSITE" id="PS51671">
    <property type="entry name" value="ACT"/>
    <property type="match status" value="1"/>
</dbReference>
<comment type="function">
    <text evidence="1">Catalyzes the reversible oxidation of 3-phospho-D-glycerate to 3-phosphonooxypyruvate, the first step of the phosphorylated L-serine biosynthesis pathway. Also catalyzes the reversible oxidation of 2-hydroxyglutarate to 2-oxoglutarate.</text>
</comment>
<evidence type="ECO:0000256" key="1">
    <source>
        <dbReference type="ARBA" id="ARBA00003800"/>
    </source>
</evidence>
<evidence type="ECO:0000256" key="2">
    <source>
        <dbReference type="ARBA" id="ARBA00005216"/>
    </source>
</evidence>
<evidence type="ECO:0000313" key="14">
    <source>
        <dbReference type="EMBL" id="KRL84732.1"/>
    </source>
</evidence>
<dbReference type="InterPro" id="IPR006140">
    <property type="entry name" value="D-isomer_DH_NAD-bd"/>
</dbReference>
<sequence length="394" mass="42026">MFQVKTFNAIAQVGLDSFTNNYAVNQTDAADAYLIRSVDLHGATLPAALKVIARAGAGFNNIPLDLATANGTAVFNTPGSNANAVKELVITMLVAAARNVFAAAEYAGHNSGADISTRTEHDKTKFNGTELMGKTLAVIGVGHVGALVAHAASDMGMKVVGYDPYLSADDAWHIPTSTVRARTLAVALANADYVTVHVPKNEETTGMISTAELAMMRPDSVLLNFARGGIVDNKAVVHALDEGRLRQYLTDFGDDVILGRDDVVVTPHIGGSTLEAEANGAVQGAQTIMSFLETGNVNHSVNLPTLQVPFTTQYRLTLMHQNKPNMVGQIATMLAQRGINIEGMSNAARDDVAYSIIDVNQFTGAQDAELLGKLKQIDAVYRVRLLRRPEPQVI</sequence>
<dbReference type="PROSITE" id="PS00671">
    <property type="entry name" value="D_2_HYDROXYACID_DH_3"/>
    <property type="match status" value="1"/>
</dbReference>
<dbReference type="EMBL" id="AZFJ01000059">
    <property type="protein sequence ID" value="KRL84732.1"/>
    <property type="molecule type" value="Genomic_DNA"/>
</dbReference>
<dbReference type="AlphaFoldDB" id="A0A0R1TTY3"/>
<protein>
    <recommendedName>
        <fullName evidence="6">D-3-phosphoglycerate dehydrogenase</fullName>
        <ecNumber evidence="4">1.1.1.399</ecNumber>
        <ecNumber evidence="5">1.1.1.95</ecNumber>
    </recommendedName>
    <alternativeName>
        <fullName evidence="9">2-oxoglutarate reductase</fullName>
    </alternativeName>
</protein>
<comment type="pathway">
    <text evidence="2">Amino-acid biosynthesis; L-serine biosynthesis; L-serine from 3-phospho-D-glycerate: step 1/3.</text>
</comment>
<reference evidence="14 15" key="1">
    <citation type="journal article" date="2015" name="Genome Announc.">
        <title>Expanding the biotechnology potential of lactobacilli through comparative genomics of 213 strains and associated genera.</title>
        <authorList>
            <person name="Sun Z."/>
            <person name="Harris H.M."/>
            <person name="McCann A."/>
            <person name="Guo C."/>
            <person name="Argimon S."/>
            <person name="Zhang W."/>
            <person name="Yang X."/>
            <person name="Jeffery I.B."/>
            <person name="Cooney J.C."/>
            <person name="Kagawa T.F."/>
            <person name="Liu W."/>
            <person name="Song Y."/>
            <person name="Salvetti E."/>
            <person name="Wrobel A."/>
            <person name="Rasinkangas P."/>
            <person name="Parkhill J."/>
            <person name="Rea M.C."/>
            <person name="O'Sullivan O."/>
            <person name="Ritari J."/>
            <person name="Douillard F.P."/>
            <person name="Paul Ross R."/>
            <person name="Yang R."/>
            <person name="Briner A.E."/>
            <person name="Felis G.E."/>
            <person name="de Vos W.M."/>
            <person name="Barrangou R."/>
            <person name="Klaenhammer T.R."/>
            <person name="Caufield P.W."/>
            <person name="Cui Y."/>
            <person name="Zhang H."/>
            <person name="O'Toole P.W."/>
        </authorList>
    </citation>
    <scope>NUCLEOTIDE SEQUENCE [LARGE SCALE GENOMIC DNA]</scope>
    <source>
        <strain evidence="14 15">DSM 15945</strain>
    </source>
</reference>
<dbReference type="InterPro" id="IPR002912">
    <property type="entry name" value="ACT_dom"/>
</dbReference>
<evidence type="ECO:0000256" key="3">
    <source>
        <dbReference type="ARBA" id="ARBA00005854"/>
    </source>
</evidence>
<dbReference type="GO" id="GO:0004617">
    <property type="term" value="F:phosphoglycerate dehydrogenase activity"/>
    <property type="evidence" value="ECO:0007669"/>
    <property type="project" value="UniProtKB-EC"/>
</dbReference>
<comment type="similarity">
    <text evidence="3 12">Belongs to the D-isomer specific 2-hydroxyacid dehydrogenase family.</text>
</comment>
<evidence type="ECO:0000259" key="13">
    <source>
        <dbReference type="PROSITE" id="PS51671"/>
    </source>
</evidence>
<dbReference type="Proteomes" id="UP000051922">
    <property type="component" value="Unassembled WGS sequence"/>
</dbReference>
<dbReference type="SUPFAM" id="SSF55021">
    <property type="entry name" value="ACT-like"/>
    <property type="match status" value="1"/>
</dbReference>
<dbReference type="InterPro" id="IPR029752">
    <property type="entry name" value="D-isomer_DH_CS1"/>
</dbReference>
<dbReference type="Gene3D" id="3.30.70.260">
    <property type="match status" value="1"/>
</dbReference>
<proteinExistence type="inferred from homology"/>
<dbReference type="PATRIC" id="fig|1423783.4.peg.2099"/>
<evidence type="ECO:0000256" key="10">
    <source>
        <dbReference type="ARBA" id="ARBA00048126"/>
    </source>
</evidence>
<dbReference type="InterPro" id="IPR006139">
    <property type="entry name" value="D-isomer_2_OHA_DH_cat_dom"/>
</dbReference>
<dbReference type="PANTHER" id="PTHR42938">
    <property type="entry name" value="FORMATE DEHYDROGENASE 1"/>
    <property type="match status" value="1"/>
</dbReference>
<evidence type="ECO:0000256" key="11">
    <source>
        <dbReference type="ARBA" id="ARBA00048731"/>
    </source>
</evidence>
<evidence type="ECO:0000256" key="7">
    <source>
        <dbReference type="ARBA" id="ARBA00023002"/>
    </source>
</evidence>
<keyword evidence="15" id="KW-1185">Reference proteome</keyword>
<comment type="caution">
    <text evidence="14">The sequence shown here is derived from an EMBL/GenBank/DDBJ whole genome shotgun (WGS) entry which is preliminary data.</text>
</comment>
<evidence type="ECO:0000256" key="12">
    <source>
        <dbReference type="RuleBase" id="RU003719"/>
    </source>
</evidence>
<evidence type="ECO:0000256" key="4">
    <source>
        <dbReference type="ARBA" id="ARBA00013001"/>
    </source>
</evidence>
<accession>A0A0R1TTY3</accession>
<dbReference type="Pfam" id="PF00389">
    <property type="entry name" value="2-Hacid_dh"/>
    <property type="match status" value="1"/>
</dbReference>
<organism evidence="14 15">
    <name type="scientific">Lacticaseibacillus pantheris DSM 15945 = JCM 12539 = NBRC 106106</name>
    <dbReference type="NCBI Taxonomy" id="1423783"/>
    <lineage>
        <taxon>Bacteria</taxon>
        <taxon>Bacillati</taxon>
        <taxon>Bacillota</taxon>
        <taxon>Bacilli</taxon>
        <taxon>Lactobacillales</taxon>
        <taxon>Lactobacillaceae</taxon>
        <taxon>Lacticaseibacillus</taxon>
    </lineage>
</organism>
<keyword evidence="7 12" id="KW-0560">Oxidoreductase</keyword>
<dbReference type="STRING" id="1423783.FC50_GL002049"/>
<dbReference type="UniPathway" id="UPA00135">
    <property type="reaction ID" value="UER00196"/>
</dbReference>
<dbReference type="SUPFAM" id="SSF52283">
    <property type="entry name" value="Formate/glycerate dehydrogenase catalytic domain-like"/>
    <property type="match status" value="1"/>
</dbReference>
<dbReference type="InterPro" id="IPR045865">
    <property type="entry name" value="ACT-like_dom_sf"/>
</dbReference>
<evidence type="ECO:0000256" key="6">
    <source>
        <dbReference type="ARBA" id="ARBA00021582"/>
    </source>
</evidence>
<evidence type="ECO:0000256" key="8">
    <source>
        <dbReference type="ARBA" id="ARBA00023027"/>
    </source>
</evidence>
<dbReference type="CDD" id="cd04901">
    <property type="entry name" value="ACT_3PGDH"/>
    <property type="match status" value="1"/>
</dbReference>
<comment type="catalytic activity">
    <reaction evidence="11">
        <text>(2R)-3-phosphoglycerate + NAD(+) = 3-phosphooxypyruvate + NADH + H(+)</text>
        <dbReference type="Rhea" id="RHEA:12641"/>
        <dbReference type="ChEBI" id="CHEBI:15378"/>
        <dbReference type="ChEBI" id="CHEBI:18110"/>
        <dbReference type="ChEBI" id="CHEBI:57540"/>
        <dbReference type="ChEBI" id="CHEBI:57945"/>
        <dbReference type="ChEBI" id="CHEBI:58272"/>
        <dbReference type="EC" id="1.1.1.95"/>
    </reaction>
</comment>
<dbReference type="GO" id="GO:0051287">
    <property type="term" value="F:NAD binding"/>
    <property type="evidence" value="ECO:0007669"/>
    <property type="project" value="InterPro"/>
</dbReference>
<dbReference type="Pfam" id="PF02826">
    <property type="entry name" value="2-Hacid_dh_C"/>
    <property type="match status" value="1"/>
</dbReference>
<dbReference type="InterPro" id="IPR029753">
    <property type="entry name" value="D-isomer_DH_CS"/>
</dbReference>